<dbReference type="AlphaFoldDB" id="A0AAJ0DDX3"/>
<comment type="caution">
    <text evidence="2">The sequence shown here is derived from an EMBL/GenBank/DDBJ whole genome shotgun (WGS) entry which is preliminary data.</text>
</comment>
<feature type="compositionally biased region" description="Basic residues" evidence="1">
    <location>
        <begin position="216"/>
        <end position="225"/>
    </location>
</feature>
<name>A0AAJ0DDX3_9PEZI</name>
<reference evidence="2" key="1">
    <citation type="submission" date="2023-04" db="EMBL/GenBank/DDBJ databases">
        <title>Black Yeasts Isolated from many extreme environments.</title>
        <authorList>
            <person name="Coleine C."/>
            <person name="Stajich J.E."/>
            <person name="Selbmann L."/>
        </authorList>
    </citation>
    <scope>NUCLEOTIDE SEQUENCE</scope>
    <source>
        <strain evidence="2">CCFEE 5312</strain>
    </source>
</reference>
<feature type="region of interest" description="Disordered" evidence="1">
    <location>
        <begin position="90"/>
        <end position="163"/>
    </location>
</feature>
<evidence type="ECO:0000256" key="1">
    <source>
        <dbReference type="SAM" id="MobiDB-lite"/>
    </source>
</evidence>
<feature type="compositionally biased region" description="Polar residues" evidence="1">
    <location>
        <begin position="228"/>
        <end position="239"/>
    </location>
</feature>
<feature type="compositionally biased region" description="Polar residues" evidence="1">
    <location>
        <begin position="121"/>
        <end position="130"/>
    </location>
</feature>
<feature type="compositionally biased region" description="Low complexity" evidence="1">
    <location>
        <begin position="98"/>
        <end position="120"/>
    </location>
</feature>
<proteinExistence type="predicted"/>
<feature type="region of interest" description="Disordered" evidence="1">
    <location>
        <begin position="313"/>
        <end position="353"/>
    </location>
</feature>
<evidence type="ECO:0000313" key="3">
    <source>
        <dbReference type="Proteomes" id="UP001271007"/>
    </source>
</evidence>
<evidence type="ECO:0000313" key="2">
    <source>
        <dbReference type="EMBL" id="KAK3048352.1"/>
    </source>
</evidence>
<accession>A0AAJ0DDX3</accession>
<keyword evidence="3" id="KW-1185">Reference proteome</keyword>
<organism evidence="2 3">
    <name type="scientific">Extremus antarcticus</name>
    <dbReference type="NCBI Taxonomy" id="702011"/>
    <lineage>
        <taxon>Eukaryota</taxon>
        <taxon>Fungi</taxon>
        <taxon>Dikarya</taxon>
        <taxon>Ascomycota</taxon>
        <taxon>Pezizomycotina</taxon>
        <taxon>Dothideomycetes</taxon>
        <taxon>Dothideomycetidae</taxon>
        <taxon>Mycosphaerellales</taxon>
        <taxon>Extremaceae</taxon>
        <taxon>Extremus</taxon>
    </lineage>
</organism>
<dbReference type="Proteomes" id="UP001271007">
    <property type="component" value="Unassembled WGS sequence"/>
</dbReference>
<protein>
    <submittedName>
        <fullName evidence="2">Uncharacterized protein</fullName>
    </submittedName>
</protein>
<gene>
    <name evidence="2" type="ORF">LTR09_010345</name>
</gene>
<dbReference type="EMBL" id="JAWDJX010000050">
    <property type="protein sequence ID" value="KAK3048352.1"/>
    <property type="molecule type" value="Genomic_DNA"/>
</dbReference>
<feature type="region of interest" description="Disordered" evidence="1">
    <location>
        <begin position="200"/>
        <end position="245"/>
    </location>
</feature>
<feature type="region of interest" description="Disordered" evidence="1">
    <location>
        <begin position="499"/>
        <end position="537"/>
    </location>
</feature>
<sequence>MNTPMPVTPRTCLAPNGTTVPLQCIICPEDPCFSDMSHLLTHLASKSHLSSKFVIGQLAKTDSERKQVLDSYMRWMHIHDLDQMLEDRLQQKARKKSGGSTKSSNSSRRSGSGTSKVRSTQSAPQLSNRLSRGLRESTLDPQLGPYIKTEDQSRSGTPMGPYGFDAGIMNRSYTPLMGSGPHTPYTVDSTMNEPSVLDSITTSDSDSLYGETAPRKNGRKVKRVRSMAESNNSNGNNRPSDLPGQLSEMVHVSDTKFPFDGVFTMDAATDEGKRMRNQKKDDSALTRLENVSKSIFPREVIYVMGQWRRDREITGVPNSDDGLSDISGEEHSAAESSPPKKKRATRVPKAAYKKPTNTREGKWFMEEIPDQKNSSGTRRVYHPLKNNAEAKDVLTFSRSGVQIHHDGSGPAITMPSGRPTFTTGLQQRQAEADYSERVPYIPGHYGLENPNFGRPLLSGPVVPDIIHHDRNNPLAFRMANIGSFGKLNASMMYGGHGNGGPDGRGAFRHRPEFGGSNPLSPTDLPQAPIVPSQTTDAGFSSYTTEQNFTQPQRTTGMTDFNTTAPRTVTDTFESFMEDFAHFNDPMPGVDSGLPQLDETLFLGGNQQVDDDDATVSMPTSGV</sequence>